<protein>
    <recommendedName>
        <fullName evidence="3">Radical SAM protein</fullName>
    </recommendedName>
</protein>
<dbReference type="EMBL" id="JRNR01000008">
    <property type="protein sequence ID" value="KGF50189.1"/>
    <property type="molecule type" value="Genomic_DNA"/>
</dbReference>
<proteinExistence type="predicted"/>
<reference evidence="1 2" key="1">
    <citation type="submission" date="2014-07" db="EMBL/GenBank/DDBJ databases">
        <authorList>
            <person name="McCorrison J."/>
            <person name="Sanka R."/>
            <person name="Torralba M."/>
            <person name="Gillis M."/>
            <person name="Haft D.H."/>
            <person name="Methe B."/>
            <person name="Sutton G."/>
            <person name="Nelson K.E."/>
        </authorList>
    </citation>
    <scope>NUCLEOTIDE SEQUENCE [LARGE SCALE GENOMIC DNA]</scope>
    <source>
        <strain evidence="1 2">DNF00882</strain>
    </source>
</reference>
<accession>A0A096CY13</accession>
<gene>
    <name evidence="1" type="ORF">HMPREF0654_02210</name>
</gene>
<sequence length="89" mass="10632">MNIYKLLKVYQKIKSPKVKLLGILALHITKRRYLSLNIDPALACNFRCRMCYFSDNEAARKNKKFKLQRKINTKWQKKIKKNYLLAKAN</sequence>
<evidence type="ECO:0000313" key="2">
    <source>
        <dbReference type="Proteomes" id="UP000029538"/>
    </source>
</evidence>
<dbReference type="Proteomes" id="UP000029538">
    <property type="component" value="Unassembled WGS sequence"/>
</dbReference>
<comment type="caution">
    <text evidence="1">The sequence shown here is derived from an EMBL/GenBank/DDBJ whole genome shotgun (WGS) entry which is preliminary data.</text>
</comment>
<organism evidence="1 2">
    <name type="scientific">Prevotella disiens DNF00882</name>
    <dbReference type="NCBI Taxonomy" id="1401075"/>
    <lineage>
        <taxon>Bacteria</taxon>
        <taxon>Pseudomonadati</taxon>
        <taxon>Bacteroidota</taxon>
        <taxon>Bacteroidia</taxon>
        <taxon>Bacteroidales</taxon>
        <taxon>Prevotellaceae</taxon>
        <taxon>Prevotella</taxon>
    </lineage>
</organism>
<dbReference type="AlphaFoldDB" id="A0A096CY13"/>
<evidence type="ECO:0008006" key="3">
    <source>
        <dbReference type="Google" id="ProtNLM"/>
    </source>
</evidence>
<name>A0A096CY13_9BACT</name>
<evidence type="ECO:0000313" key="1">
    <source>
        <dbReference type="EMBL" id="KGF50189.1"/>
    </source>
</evidence>
<dbReference type="SUPFAM" id="SSF102114">
    <property type="entry name" value="Radical SAM enzymes"/>
    <property type="match status" value="1"/>
</dbReference>
<dbReference type="InterPro" id="IPR058240">
    <property type="entry name" value="rSAM_sf"/>
</dbReference>